<organism evidence="1 2">
    <name type="scientific">Thermogutta terrifontis</name>
    <dbReference type="NCBI Taxonomy" id="1331910"/>
    <lineage>
        <taxon>Bacteria</taxon>
        <taxon>Pseudomonadati</taxon>
        <taxon>Planctomycetota</taxon>
        <taxon>Planctomycetia</taxon>
        <taxon>Pirellulales</taxon>
        <taxon>Thermoguttaceae</taxon>
        <taxon>Thermogutta</taxon>
    </lineage>
</organism>
<proteinExistence type="predicted"/>
<dbReference type="GO" id="GO:0033969">
    <property type="term" value="F:gamma-glutamyl-gamma-aminobutyrate hydrolase activity"/>
    <property type="evidence" value="ECO:0007669"/>
    <property type="project" value="TreeGrafter"/>
</dbReference>
<dbReference type="PANTHER" id="PTHR43235:SF1">
    <property type="entry name" value="GLUTAMINE AMIDOTRANSFERASE PB2B2.05-RELATED"/>
    <property type="match status" value="1"/>
</dbReference>
<dbReference type="SUPFAM" id="SSF52317">
    <property type="entry name" value="Class I glutamine amidotransferase-like"/>
    <property type="match status" value="1"/>
</dbReference>
<keyword evidence="1" id="KW-0808">Transferase</keyword>
<evidence type="ECO:0000313" key="1">
    <source>
        <dbReference type="EMBL" id="ASV76383.1"/>
    </source>
</evidence>
<keyword evidence="1" id="KW-0315">Glutamine amidotransferase</keyword>
<dbReference type="GO" id="GO:0006598">
    <property type="term" value="P:polyamine catabolic process"/>
    <property type="evidence" value="ECO:0007669"/>
    <property type="project" value="TreeGrafter"/>
</dbReference>
<keyword evidence="2" id="KW-1185">Reference proteome</keyword>
<gene>
    <name evidence="1" type="ORF">THTE_3782</name>
</gene>
<dbReference type="Gene3D" id="3.40.50.880">
    <property type="match status" value="1"/>
</dbReference>
<dbReference type="Proteomes" id="UP000215086">
    <property type="component" value="Chromosome"/>
</dbReference>
<dbReference type="CDD" id="cd01745">
    <property type="entry name" value="GATase1_2"/>
    <property type="match status" value="1"/>
</dbReference>
<dbReference type="Pfam" id="PF07722">
    <property type="entry name" value="Peptidase_C26"/>
    <property type="match status" value="1"/>
</dbReference>
<dbReference type="EMBL" id="CP018477">
    <property type="protein sequence ID" value="ASV76383.1"/>
    <property type="molecule type" value="Genomic_DNA"/>
</dbReference>
<dbReference type="AlphaFoldDB" id="A0A286RK73"/>
<evidence type="ECO:0000313" key="2">
    <source>
        <dbReference type="Proteomes" id="UP000215086"/>
    </source>
</evidence>
<dbReference type="OrthoDB" id="9813383at2"/>
<dbReference type="GO" id="GO:0005829">
    <property type="term" value="C:cytosol"/>
    <property type="evidence" value="ECO:0007669"/>
    <property type="project" value="TreeGrafter"/>
</dbReference>
<dbReference type="GO" id="GO:0016740">
    <property type="term" value="F:transferase activity"/>
    <property type="evidence" value="ECO:0007669"/>
    <property type="project" value="UniProtKB-KW"/>
</dbReference>
<sequence length="250" mass="27688">MRRKPLIGLNMDYRPADKVNPAKGEISAGYFDCLIRAQAVPVVVPPLTSRSDIERVLDTLDGFVLIGGADLDPIRDGCYRHAHTQVMHPRREDFDRMLAKLIGQRRMPVLGIGAGMQLLNVSQGGTLSLHIPDDFPAAIPHWDPQDPYHRHGLVVTKGSLIDRVYGEGEIRVASRHHMAILDLAPVFEVTARAPDGIIEAIESRDPDWFAVGVQFHPECEAASALDMRVFEEFVEGLLKRSGRHAATVHA</sequence>
<dbReference type="PROSITE" id="PS51273">
    <property type="entry name" value="GATASE_TYPE_1"/>
    <property type="match status" value="1"/>
</dbReference>
<dbReference type="RefSeq" id="WP_095416180.1">
    <property type="nucleotide sequence ID" value="NZ_CP018477.1"/>
</dbReference>
<dbReference type="InterPro" id="IPR011697">
    <property type="entry name" value="Peptidase_C26"/>
</dbReference>
<reference evidence="1 2" key="1">
    <citation type="journal article" name="Front. Microbiol.">
        <title>Sugar Metabolism of the First Thermophilic Planctomycete Thermogutta terrifontis: Comparative Genomic and Transcriptomic Approaches.</title>
        <authorList>
            <person name="Elcheninov A.G."/>
            <person name="Menzel P."/>
            <person name="Gudbergsdottir S.R."/>
            <person name="Slesarev A.I."/>
            <person name="Kadnikov V.V."/>
            <person name="Krogh A."/>
            <person name="Bonch-Osmolovskaya E.A."/>
            <person name="Peng X."/>
            <person name="Kublanov I.V."/>
        </authorList>
    </citation>
    <scope>NUCLEOTIDE SEQUENCE [LARGE SCALE GENOMIC DNA]</scope>
    <source>
        <strain evidence="1 2">R1</strain>
    </source>
</reference>
<dbReference type="InterPro" id="IPR029062">
    <property type="entry name" value="Class_I_gatase-like"/>
</dbReference>
<name>A0A286RK73_9BACT</name>
<dbReference type="PANTHER" id="PTHR43235">
    <property type="entry name" value="GLUTAMINE AMIDOTRANSFERASE PB2B2.05-RELATED"/>
    <property type="match status" value="1"/>
</dbReference>
<dbReference type="KEGG" id="ttf:THTE_3782"/>
<protein>
    <submittedName>
        <fullName evidence="1">Glutamine amidotransferase, class I</fullName>
    </submittedName>
</protein>
<accession>A0A286RK73</accession>
<dbReference type="InterPro" id="IPR044668">
    <property type="entry name" value="PuuD-like"/>
</dbReference>